<proteinExistence type="predicted"/>
<sequence length="142" mass="15186">MGERNERDAVAALDRAHALGAATDRRGRTWLVRFQLAYGVMSLVVVPLVGLFPGPVGAVGSMAFWVPCLTLLLVYAARQPVSHRGMAKTHLWMMAVWTALYLGVLALGITVFPGVAAWWAVGAVAVASPAFVAAWTTARRLA</sequence>
<feature type="transmembrane region" description="Helical" evidence="1">
    <location>
        <begin position="58"/>
        <end position="77"/>
    </location>
</feature>
<evidence type="ECO:0000313" key="3">
    <source>
        <dbReference type="Proteomes" id="UP000572680"/>
    </source>
</evidence>
<dbReference type="RefSeq" id="WP_182841334.1">
    <property type="nucleotide sequence ID" value="NZ_BAAALP010000015.1"/>
</dbReference>
<accession>A0A7W3LIH4</accession>
<dbReference type="Proteomes" id="UP000572680">
    <property type="component" value="Unassembled WGS sequence"/>
</dbReference>
<feature type="transmembrane region" description="Helical" evidence="1">
    <location>
        <begin position="89"/>
        <end position="112"/>
    </location>
</feature>
<feature type="transmembrane region" description="Helical" evidence="1">
    <location>
        <begin position="30"/>
        <end position="52"/>
    </location>
</feature>
<organism evidence="2 3">
    <name type="scientific">Actinomadura namibiensis</name>
    <dbReference type="NCBI Taxonomy" id="182080"/>
    <lineage>
        <taxon>Bacteria</taxon>
        <taxon>Bacillati</taxon>
        <taxon>Actinomycetota</taxon>
        <taxon>Actinomycetes</taxon>
        <taxon>Streptosporangiales</taxon>
        <taxon>Thermomonosporaceae</taxon>
        <taxon>Actinomadura</taxon>
    </lineage>
</organism>
<comment type="caution">
    <text evidence="2">The sequence shown here is derived from an EMBL/GenBank/DDBJ whole genome shotgun (WGS) entry which is preliminary data.</text>
</comment>
<name>A0A7W3LIH4_ACTNM</name>
<evidence type="ECO:0000313" key="2">
    <source>
        <dbReference type="EMBL" id="MBA8948735.1"/>
    </source>
</evidence>
<feature type="transmembrane region" description="Helical" evidence="1">
    <location>
        <begin position="118"/>
        <end position="138"/>
    </location>
</feature>
<evidence type="ECO:0000256" key="1">
    <source>
        <dbReference type="SAM" id="Phobius"/>
    </source>
</evidence>
<dbReference type="AlphaFoldDB" id="A0A7W3LIH4"/>
<dbReference type="EMBL" id="JACJIA010000001">
    <property type="protein sequence ID" value="MBA8948735.1"/>
    <property type="molecule type" value="Genomic_DNA"/>
</dbReference>
<keyword evidence="1" id="KW-0472">Membrane</keyword>
<keyword evidence="1" id="KW-0812">Transmembrane</keyword>
<keyword evidence="3" id="KW-1185">Reference proteome</keyword>
<reference evidence="2 3" key="1">
    <citation type="submission" date="2020-08" db="EMBL/GenBank/DDBJ databases">
        <title>Genomic Encyclopedia of Type Strains, Phase IV (KMG-IV): sequencing the most valuable type-strain genomes for metagenomic binning, comparative biology and taxonomic classification.</title>
        <authorList>
            <person name="Goeker M."/>
        </authorList>
    </citation>
    <scope>NUCLEOTIDE SEQUENCE [LARGE SCALE GENOMIC DNA]</scope>
    <source>
        <strain evidence="2 3">DSM 44197</strain>
    </source>
</reference>
<keyword evidence="1" id="KW-1133">Transmembrane helix</keyword>
<gene>
    <name evidence="2" type="ORF">HNR61_000333</name>
</gene>
<protein>
    <submittedName>
        <fullName evidence="2">Uncharacterized protein</fullName>
    </submittedName>
</protein>